<evidence type="ECO:0000259" key="2">
    <source>
        <dbReference type="Pfam" id="PF13439"/>
    </source>
</evidence>
<dbReference type="SUPFAM" id="SSF53756">
    <property type="entry name" value="UDP-Glycosyltransferase/glycogen phosphorylase"/>
    <property type="match status" value="1"/>
</dbReference>
<dbReference type="AlphaFoldDB" id="A0A6M0H089"/>
<dbReference type="PANTHER" id="PTHR45947:SF3">
    <property type="entry name" value="SULFOQUINOVOSYL TRANSFERASE SQD2"/>
    <property type="match status" value="1"/>
</dbReference>
<name>A0A6M0H089_9CLOT</name>
<dbReference type="InterPro" id="IPR050194">
    <property type="entry name" value="Glycosyltransferase_grp1"/>
</dbReference>
<keyword evidence="3" id="KW-0808">Transferase</keyword>
<evidence type="ECO:0000313" key="3">
    <source>
        <dbReference type="EMBL" id="NEU03917.1"/>
    </source>
</evidence>
<reference evidence="3 4" key="1">
    <citation type="submission" date="2020-02" db="EMBL/GenBank/DDBJ databases">
        <title>Genome assembly of a novel Clostridium senegalense strain.</title>
        <authorList>
            <person name="Gupta T.B."/>
            <person name="Jauregui R."/>
            <person name="Maclean P."/>
            <person name="Nawarathana A."/>
            <person name="Brightwell G."/>
        </authorList>
    </citation>
    <scope>NUCLEOTIDE SEQUENCE [LARGE SCALE GENOMIC DNA]</scope>
    <source>
        <strain evidence="3 4">AGRFS4</strain>
    </source>
</reference>
<proteinExistence type="predicted"/>
<feature type="domain" description="Glycosyl transferase family 1" evidence="1">
    <location>
        <begin position="133"/>
        <end position="296"/>
    </location>
</feature>
<gene>
    <name evidence="3" type="ORF">G3M99_03400</name>
</gene>
<evidence type="ECO:0000259" key="1">
    <source>
        <dbReference type="Pfam" id="PF00534"/>
    </source>
</evidence>
<dbReference type="PANTHER" id="PTHR45947">
    <property type="entry name" value="SULFOQUINOVOSYL TRANSFERASE SQD2"/>
    <property type="match status" value="1"/>
</dbReference>
<dbReference type="Proteomes" id="UP000481872">
    <property type="component" value="Unassembled WGS sequence"/>
</dbReference>
<dbReference type="Pfam" id="PF13439">
    <property type="entry name" value="Glyco_transf_4"/>
    <property type="match status" value="1"/>
</dbReference>
<keyword evidence="4" id="KW-1185">Reference proteome</keyword>
<dbReference type="Gene3D" id="3.40.50.2000">
    <property type="entry name" value="Glycogen Phosphorylase B"/>
    <property type="match status" value="2"/>
</dbReference>
<organism evidence="3 4">
    <name type="scientific">Clostridium senegalense</name>
    <dbReference type="NCBI Taxonomy" id="1465809"/>
    <lineage>
        <taxon>Bacteria</taxon>
        <taxon>Bacillati</taxon>
        <taxon>Bacillota</taxon>
        <taxon>Clostridia</taxon>
        <taxon>Eubacteriales</taxon>
        <taxon>Clostridiaceae</taxon>
        <taxon>Clostridium</taxon>
    </lineage>
</organism>
<dbReference type="Pfam" id="PF00534">
    <property type="entry name" value="Glycos_transf_1"/>
    <property type="match status" value="1"/>
</dbReference>
<comment type="caution">
    <text evidence="3">The sequence shown here is derived from an EMBL/GenBank/DDBJ whole genome shotgun (WGS) entry which is preliminary data.</text>
</comment>
<dbReference type="EMBL" id="JAAGPU010000003">
    <property type="protein sequence ID" value="NEU03917.1"/>
    <property type="molecule type" value="Genomic_DNA"/>
</dbReference>
<dbReference type="InterPro" id="IPR001296">
    <property type="entry name" value="Glyco_trans_1"/>
</dbReference>
<accession>A0A6M0H089</accession>
<dbReference type="GO" id="GO:0016758">
    <property type="term" value="F:hexosyltransferase activity"/>
    <property type="evidence" value="ECO:0007669"/>
    <property type="project" value="TreeGrafter"/>
</dbReference>
<sequence>MSNKVKNTNINYKTFQKKVLNNEIVKYVDENDIDIVNFHGASPFLIHFFIKNKIKCKTVATVHSDYRYDFLNNKLKYYLYTPLSSLGLKSFDNYITVSENLLRLLEKKQFEGKKAVVNNGIRINKFIEKESSDQLKNKFKINDDDFIFGVIARFHPIKNHENIIKAFAKFNNDNKSSKLLLLGDGESKDRIKELIVELNLEKEVILGGFVENVGDYLKICDCTIIASYSEGGAPPLAMLESAAMEIPVITTKVGDLENIINFNNGILIKSQSEKDIYISMLEAYDKGDNLKVLGHNIKNLVLKEFTMSRFWQKYHNFYKEILKDKH</sequence>
<feature type="domain" description="Glycosyltransferase subfamily 4-like N-terminal" evidence="2">
    <location>
        <begin position="23"/>
        <end position="123"/>
    </location>
</feature>
<dbReference type="InterPro" id="IPR028098">
    <property type="entry name" value="Glyco_trans_4-like_N"/>
</dbReference>
<evidence type="ECO:0000313" key="4">
    <source>
        <dbReference type="Proteomes" id="UP000481872"/>
    </source>
</evidence>
<dbReference type="RefSeq" id="WP_061993924.1">
    <property type="nucleotide sequence ID" value="NZ_JAAGPU010000003.1"/>
</dbReference>
<protein>
    <submittedName>
        <fullName evidence="3">Glycosyltransferase</fullName>
    </submittedName>
</protein>